<name>A0AA38CEJ7_TAXCH</name>
<dbReference type="PANTHER" id="PTHR35759">
    <property type="entry name" value="BNAA09G03860D PROTEIN"/>
    <property type="match status" value="1"/>
</dbReference>
<keyword evidence="1" id="KW-0732">Signal</keyword>
<dbReference type="EMBL" id="JAHRHJ020000010">
    <property type="protein sequence ID" value="KAH9299120.1"/>
    <property type="molecule type" value="Genomic_DNA"/>
</dbReference>
<accession>A0AA38CEJ7</accession>
<keyword evidence="3" id="KW-1185">Reference proteome</keyword>
<evidence type="ECO:0000313" key="3">
    <source>
        <dbReference type="Proteomes" id="UP000824469"/>
    </source>
</evidence>
<protein>
    <submittedName>
        <fullName evidence="2">Uncharacterized protein</fullName>
    </submittedName>
</protein>
<sequence length="332" mass="36990">MAKIPFISCTLLMLSVLPFNPLFPSIAGRSLVSATSQLPLSRRAPIYLAAIRAKSTAAIKDVDPAKIAAKLVALLGSEEEAATVEPDLAKELLSCLRFLVPHAAAYPEPLSVWRGFESRKWTVPFKDKRINELIWWPPSAVMEVARSAVECGGDPAVIQQALNPTLYQVPDVENCTEYKCQLAKTTFGQRFLNKELNLYMAFLFETIAALSPFSGFNISLNRYDLFHGHLFVASNTGRLGILFHAKEYPAYNKETFPVNLGYCQTGSSVPYDYSIDLRNILWLAPLPDCSNRKCSTQWLAPGALVVLDAYPGGIIYKDLVGRWVQDFRTIYE</sequence>
<feature type="non-terminal residue" evidence="2">
    <location>
        <position position="332"/>
    </location>
</feature>
<evidence type="ECO:0000256" key="1">
    <source>
        <dbReference type="SAM" id="SignalP"/>
    </source>
</evidence>
<comment type="caution">
    <text evidence="2">The sequence shown here is derived from an EMBL/GenBank/DDBJ whole genome shotgun (WGS) entry which is preliminary data.</text>
</comment>
<feature type="chain" id="PRO_5041426290" evidence="1">
    <location>
        <begin position="29"/>
        <end position="332"/>
    </location>
</feature>
<feature type="signal peptide" evidence="1">
    <location>
        <begin position="1"/>
        <end position="28"/>
    </location>
</feature>
<dbReference type="PANTHER" id="PTHR35759:SF1">
    <property type="entry name" value="OS07G0673000 PROTEIN"/>
    <property type="match status" value="1"/>
</dbReference>
<dbReference type="AlphaFoldDB" id="A0AA38CEJ7"/>
<gene>
    <name evidence="2" type="ORF">KI387_030802</name>
</gene>
<dbReference type="Proteomes" id="UP000824469">
    <property type="component" value="Unassembled WGS sequence"/>
</dbReference>
<organism evidence="2 3">
    <name type="scientific">Taxus chinensis</name>
    <name type="common">Chinese yew</name>
    <name type="synonym">Taxus wallichiana var. chinensis</name>
    <dbReference type="NCBI Taxonomy" id="29808"/>
    <lineage>
        <taxon>Eukaryota</taxon>
        <taxon>Viridiplantae</taxon>
        <taxon>Streptophyta</taxon>
        <taxon>Embryophyta</taxon>
        <taxon>Tracheophyta</taxon>
        <taxon>Spermatophyta</taxon>
        <taxon>Pinopsida</taxon>
        <taxon>Pinidae</taxon>
        <taxon>Conifers II</taxon>
        <taxon>Cupressales</taxon>
        <taxon>Taxaceae</taxon>
        <taxon>Taxus</taxon>
    </lineage>
</organism>
<evidence type="ECO:0000313" key="2">
    <source>
        <dbReference type="EMBL" id="KAH9299120.1"/>
    </source>
</evidence>
<proteinExistence type="predicted"/>
<reference evidence="2 3" key="1">
    <citation type="journal article" date="2021" name="Nat. Plants">
        <title>The Taxus genome provides insights into paclitaxel biosynthesis.</title>
        <authorList>
            <person name="Xiong X."/>
            <person name="Gou J."/>
            <person name="Liao Q."/>
            <person name="Li Y."/>
            <person name="Zhou Q."/>
            <person name="Bi G."/>
            <person name="Li C."/>
            <person name="Du R."/>
            <person name="Wang X."/>
            <person name="Sun T."/>
            <person name="Guo L."/>
            <person name="Liang H."/>
            <person name="Lu P."/>
            <person name="Wu Y."/>
            <person name="Zhang Z."/>
            <person name="Ro D.K."/>
            <person name="Shang Y."/>
            <person name="Huang S."/>
            <person name="Yan J."/>
        </authorList>
    </citation>
    <scope>NUCLEOTIDE SEQUENCE [LARGE SCALE GENOMIC DNA]</scope>
    <source>
        <strain evidence="2">Ta-2019</strain>
    </source>
</reference>
<dbReference type="OMA" id="WPPEPVM"/>